<gene>
    <name evidence="2" type="ORF">VitviT2T_028158</name>
</gene>
<dbReference type="EMBL" id="CP126665">
    <property type="protein sequence ID" value="WKA10593.1"/>
    <property type="molecule type" value="Genomic_DNA"/>
</dbReference>
<protein>
    <submittedName>
        <fullName evidence="2">Uncharacterized protein</fullName>
    </submittedName>
</protein>
<sequence>MSSGGGVPTPCTRRRSPLRHSLFHPGEEFYPAEVPPSPDISHPDISQPDGRRGHFNFPGQTCPDPLIGYLTSGWERRMFQLLRLDISGSSNSTYPESFLSVYSVAVFS</sequence>
<keyword evidence="3" id="KW-1185">Reference proteome</keyword>
<organism evidence="2 3">
    <name type="scientific">Vitis vinifera</name>
    <name type="common">Grape</name>
    <dbReference type="NCBI Taxonomy" id="29760"/>
    <lineage>
        <taxon>Eukaryota</taxon>
        <taxon>Viridiplantae</taxon>
        <taxon>Streptophyta</taxon>
        <taxon>Embryophyta</taxon>
        <taxon>Tracheophyta</taxon>
        <taxon>Spermatophyta</taxon>
        <taxon>Magnoliopsida</taxon>
        <taxon>eudicotyledons</taxon>
        <taxon>Gunneridae</taxon>
        <taxon>Pentapetalae</taxon>
        <taxon>rosids</taxon>
        <taxon>Vitales</taxon>
        <taxon>Vitaceae</taxon>
        <taxon>Viteae</taxon>
        <taxon>Vitis</taxon>
    </lineage>
</organism>
<name>A0ABY9DSS4_VITVI</name>
<accession>A0ABY9DSS4</accession>
<feature type="compositionally biased region" description="Low complexity" evidence="1">
    <location>
        <begin position="39"/>
        <end position="48"/>
    </location>
</feature>
<evidence type="ECO:0000313" key="3">
    <source>
        <dbReference type="Proteomes" id="UP001227230"/>
    </source>
</evidence>
<reference evidence="2 3" key="1">
    <citation type="journal article" date="2023" name="Hortic Res">
        <title>The complete reference genome for grapevine (Vitis vinifera L.) genetics and breeding.</title>
        <authorList>
            <person name="Shi X."/>
            <person name="Cao S."/>
            <person name="Wang X."/>
            <person name="Huang S."/>
            <person name="Wang Y."/>
            <person name="Liu Z."/>
            <person name="Liu W."/>
            <person name="Leng X."/>
            <person name="Peng Y."/>
            <person name="Wang N."/>
            <person name="Wang Y."/>
            <person name="Ma Z."/>
            <person name="Xu X."/>
            <person name="Zhang F."/>
            <person name="Xue H."/>
            <person name="Zhong H."/>
            <person name="Wang Y."/>
            <person name="Zhang K."/>
            <person name="Velt A."/>
            <person name="Avia K."/>
            <person name="Holtgrawe D."/>
            <person name="Grimplet J."/>
            <person name="Matus J.T."/>
            <person name="Ware D."/>
            <person name="Wu X."/>
            <person name="Wang H."/>
            <person name="Liu C."/>
            <person name="Fang Y."/>
            <person name="Rustenholz C."/>
            <person name="Cheng Z."/>
            <person name="Xiao H."/>
            <person name="Zhou Y."/>
        </authorList>
    </citation>
    <scope>NUCLEOTIDE SEQUENCE [LARGE SCALE GENOMIC DNA]</scope>
    <source>
        <strain evidence="3">cv. Pinot noir / PN40024</strain>
        <tissue evidence="2">Leaf</tissue>
    </source>
</reference>
<feature type="region of interest" description="Disordered" evidence="1">
    <location>
        <begin position="1"/>
        <end position="20"/>
    </location>
</feature>
<proteinExistence type="predicted"/>
<evidence type="ECO:0000256" key="1">
    <source>
        <dbReference type="SAM" id="MobiDB-lite"/>
    </source>
</evidence>
<dbReference type="Proteomes" id="UP001227230">
    <property type="component" value="Chromosome 18"/>
</dbReference>
<feature type="region of interest" description="Disordered" evidence="1">
    <location>
        <begin position="30"/>
        <end position="54"/>
    </location>
</feature>
<evidence type="ECO:0000313" key="2">
    <source>
        <dbReference type="EMBL" id="WKA10593.1"/>
    </source>
</evidence>